<gene>
    <name evidence="8" type="primary">proC</name>
    <name evidence="14" type="ORF">AKJ58_00455</name>
</gene>
<comment type="function">
    <text evidence="8">Catalyzes the reduction of 1-pyrroline-5-carboxylate (PCA) to L-proline.</text>
</comment>
<keyword evidence="4 8" id="KW-0028">Amino-acid biosynthesis</keyword>
<evidence type="ECO:0000256" key="10">
    <source>
        <dbReference type="PIRSR" id="PIRSR000193-1"/>
    </source>
</evidence>
<evidence type="ECO:0000313" key="14">
    <source>
        <dbReference type="EMBL" id="KXB08253.1"/>
    </source>
</evidence>
<accession>A0A133VPA5</accession>
<dbReference type="PIRSF" id="PIRSF000193">
    <property type="entry name" value="Pyrrol-5-carb_rd"/>
    <property type="match status" value="1"/>
</dbReference>
<keyword evidence="5 8" id="KW-0641">Proline biosynthesis</keyword>
<feature type="domain" description="Pyrroline-5-carboxylate reductase dimerisation" evidence="13">
    <location>
        <begin position="154"/>
        <end position="258"/>
    </location>
</feature>
<evidence type="ECO:0000313" key="15">
    <source>
        <dbReference type="Proteomes" id="UP000070256"/>
    </source>
</evidence>
<keyword evidence="3 8" id="KW-0963">Cytoplasm</keyword>
<feature type="binding site" evidence="10">
    <location>
        <begin position="6"/>
        <end position="11"/>
    </location>
    <ligand>
        <name>NADP(+)</name>
        <dbReference type="ChEBI" id="CHEBI:58349"/>
    </ligand>
</feature>
<comment type="caution">
    <text evidence="14">The sequence shown here is derived from an EMBL/GenBank/DDBJ whole genome shotgun (WGS) entry which is preliminary data.</text>
</comment>
<keyword evidence="15" id="KW-1185">Reference proteome</keyword>
<dbReference type="InterPro" id="IPR053790">
    <property type="entry name" value="P5CR-like_CS"/>
</dbReference>
<dbReference type="InterPro" id="IPR029036">
    <property type="entry name" value="P5CR_dimer"/>
</dbReference>
<dbReference type="Pfam" id="PF03807">
    <property type="entry name" value="F420_oxidored"/>
    <property type="match status" value="1"/>
</dbReference>
<dbReference type="EMBL" id="LHYK01000005">
    <property type="protein sequence ID" value="KXB08253.1"/>
    <property type="molecule type" value="Genomic_DNA"/>
</dbReference>
<dbReference type="PANTHER" id="PTHR11645">
    <property type="entry name" value="PYRROLINE-5-CARBOXYLATE REDUCTASE"/>
    <property type="match status" value="1"/>
</dbReference>
<evidence type="ECO:0000256" key="4">
    <source>
        <dbReference type="ARBA" id="ARBA00022605"/>
    </source>
</evidence>
<dbReference type="NCBIfam" id="TIGR00112">
    <property type="entry name" value="proC"/>
    <property type="match status" value="1"/>
</dbReference>
<dbReference type="Proteomes" id="UP000070256">
    <property type="component" value="Unassembled WGS sequence"/>
</dbReference>
<comment type="catalytic activity">
    <reaction evidence="8">
        <text>L-proline + NAD(+) = (S)-1-pyrroline-5-carboxylate + NADH + 2 H(+)</text>
        <dbReference type="Rhea" id="RHEA:14105"/>
        <dbReference type="ChEBI" id="CHEBI:15378"/>
        <dbReference type="ChEBI" id="CHEBI:17388"/>
        <dbReference type="ChEBI" id="CHEBI:57540"/>
        <dbReference type="ChEBI" id="CHEBI:57945"/>
        <dbReference type="ChEBI" id="CHEBI:60039"/>
        <dbReference type="EC" id="1.5.1.2"/>
    </reaction>
</comment>
<feature type="binding site" evidence="10">
    <location>
        <position position="53"/>
    </location>
    <ligand>
        <name>NADPH</name>
        <dbReference type="ChEBI" id="CHEBI:57783"/>
    </ligand>
</feature>
<dbReference type="InterPro" id="IPR036291">
    <property type="entry name" value="NAD(P)-bd_dom_sf"/>
</dbReference>
<dbReference type="InterPro" id="IPR028939">
    <property type="entry name" value="P5C_Rdtase_cat_N"/>
</dbReference>
<dbReference type="SUPFAM" id="SSF48179">
    <property type="entry name" value="6-phosphogluconate dehydrogenase C-terminal domain-like"/>
    <property type="match status" value="1"/>
</dbReference>
<dbReference type="Pfam" id="PF14748">
    <property type="entry name" value="P5CR_dimer"/>
    <property type="match status" value="1"/>
</dbReference>
<dbReference type="PROSITE" id="PS00521">
    <property type="entry name" value="P5CR"/>
    <property type="match status" value="1"/>
</dbReference>
<evidence type="ECO:0000259" key="12">
    <source>
        <dbReference type="Pfam" id="PF03807"/>
    </source>
</evidence>
<evidence type="ECO:0000256" key="5">
    <source>
        <dbReference type="ARBA" id="ARBA00022650"/>
    </source>
</evidence>
<dbReference type="InterPro" id="IPR008927">
    <property type="entry name" value="6-PGluconate_DH-like_C_sf"/>
</dbReference>
<dbReference type="FunFam" id="3.40.50.720:FF:000190">
    <property type="entry name" value="Pyrroline-5-carboxylate reductase"/>
    <property type="match status" value="1"/>
</dbReference>
<evidence type="ECO:0000256" key="9">
    <source>
        <dbReference type="NCBIfam" id="TIGR00112"/>
    </source>
</evidence>
<sequence>MKIGVIGCGNLGTSLLKGLLKAGFKGENIIASDLDERKLEELQKLGIEVTKDNNKTASDSDVIFLAVKPDIVGDVLEKAEIPKDKLLVSAAAGVSTDFLEDHTNARTIRIMPNICVGVAEMASCFTLGKRATEKDEEFVKSLLESLGTTFKVEEKLMNAVTGLSGSGPAYVYLVVEGLKEAGKELGLSEETALKLAAQTVKGSGEMVLNSGKDLKELIDMVCSPKGTTIEGIKVLKDRKVSEAFKKAVKAATKRSEELSK</sequence>
<evidence type="ECO:0000256" key="2">
    <source>
        <dbReference type="ARBA" id="ARBA00005525"/>
    </source>
</evidence>
<evidence type="ECO:0000256" key="3">
    <source>
        <dbReference type="ARBA" id="ARBA00022490"/>
    </source>
</evidence>
<feature type="binding site" evidence="10">
    <location>
        <begin position="66"/>
        <end position="69"/>
    </location>
    <ligand>
        <name>NADP(+)</name>
        <dbReference type="ChEBI" id="CHEBI:58349"/>
    </ligand>
</feature>
<evidence type="ECO:0000259" key="13">
    <source>
        <dbReference type="Pfam" id="PF14748"/>
    </source>
</evidence>
<dbReference type="UniPathway" id="UPA00098">
    <property type="reaction ID" value="UER00361"/>
</dbReference>
<dbReference type="FunFam" id="1.10.3730.10:FF:000001">
    <property type="entry name" value="Pyrroline-5-carboxylate reductase"/>
    <property type="match status" value="1"/>
</dbReference>
<protein>
    <recommendedName>
        <fullName evidence="8 9">Pyrroline-5-carboxylate reductase</fullName>
        <shortName evidence="8">P5C reductase</shortName>
        <shortName evidence="8">P5CR</shortName>
        <ecNumber evidence="8 9">1.5.1.2</ecNumber>
    </recommendedName>
    <alternativeName>
        <fullName evidence="8">PCA reductase</fullName>
    </alternativeName>
</protein>
<reference evidence="14 15" key="1">
    <citation type="journal article" date="2016" name="Sci. Rep.">
        <title>Metabolic traits of an uncultured archaeal lineage -MSBL1- from brine pools of the Red Sea.</title>
        <authorList>
            <person name="Mwirichia R."/>
            <person name="Alam I."/>
            <person name="Rashid M."/>
            <person name="Vinu M."/>
            <person name="Ba-Alawi W."/>
            <person name="Anthony Kamau A."/>
            <person name="Kamanda Ngugi D."/>
            <person name="Goker M."/>
            <person name="Klenk H.P."/>
            <person name="Bajic V."/>
            <person name="Stingl U."/>
        </authorList>
    </citation>
    <scope>NUCLEOTIDE SEQUENCE [LARGE SCALE GENOMIC DNA]</scope>
    <source>
        <strain evidence="14">SCGC-AAA385D11</strain>
    </source>
</reference>
<keyword evidence="7 8" id="KW-0560">Oxidoreductase</keyword>
<evidence type="ECO:0000256" key="8">
    <source>
        <dbReference type="HAMAP-Rule" id="MF_01925"/>
    </source>
</evidence>
<keyword evidence="6 8" id="KW-0521">NADP</keyword>
<dbReference type="Gene3D" id="1.10.3730.10">
    <property type="entry name" value="ProC C-terminal domain-like"/>
    <property type="match status" value="1"/>
</dbReference>
<organism evidence="14 15">
    <name type="scientific">candidate division MSBL1 archaeon SCGC-AAA385D11</name>
    <dbReference type="NCBI Taxonomy" id="1698286"/>
    <lineage>
        <taxon>Archaea</taxon>
        <taxon>Methanobacteriati</taxon>
        <taxon>Methanobacteriota</taxon>
        <taxon>candidate division MSBL1</taxon>
    </lineage>
</organism>
<dbReference type="PATRIC" id="fig|1698286.3.peg.325"/>
<evidence type="ECO:0000256" key="6">
    <source>
        <dbReference type="ARBA" id="ARBA00022857"/>
    </source>
</evidence>
<dbReference type="GO" id="GO:0055129">
    <property type="term" value="P:L-proline biosynthetic process"/>
    <property type="evidence" value="ECO:0007669"/>
    <property type="project" value="UniProtKB-UniRule"/>
</dbReference>
<dbReference type="EC" id="1.5.1.2" evidence="8 9"/>
<dbReference type="AlphaFoldDB" id="A0A133VPA5"/>
<proteinExistence type="inferred from homology"/>
<evidence type="ECO:0000256" key="7">
    <source>
        <dbReference type="ARBA" id="ARBA00023002"/>
    </source>
</evidence>
<dbReference type="Gene3D" id="3.40.50.720">
    <property type="entry name" value="NAD(P)-binding Rossmann-like Domain"/>
    <property type="match status" value="1"/>
</dbReference>
<evidence type="ECO:0000256" key="11">
    <source>
        <dbReference type="RuleBase" id="RU003903"/>
    </source>
</evidence>
<comment type="subcellular location">
    <subcellularLocation>
        <location evidence="1 8">Cytoplasm</location>
    </subcellularLocation>
</comment>
<comment type="similarity">
    <text evidence="2 8 11">Belongs to the pyrroline-5-carboxylate reductase family.</text>
</comment>
<evidence type="ECO:0000256" key="1">
    <source>
        <dbReference type="ARBA" id="ARBA00004496"/>
    </source>
</evidence>
<dbReference type="GO" id="GO:0005737">
    <property type="term" value="C:cytoplasm"/>
    <property type="evidence" value="ECO:0007669"/>
    <property type="project" value="UniProtKB-SubCell"/>
</dbReference>
<feature type="domain" description="Pyrroline-5-carboxylate reductase catalytic N-terminal" evidence="12">
    <location>
        <begin position="2"/>
        <end position="93"/>
    </location>
</feature>
<dbReference type="InterPro" id="IPR000304">
    <property type="entry name" value="Pyrroline-COOH_reductase"/>
</dbReference>
<dbReference type="PANTHER" id="PTHR11645:SF0">
    <property type="entry name" value="PYRROLINE-5-CARBOXYLATE REDUCTASE 3"/>
    <property type="match status" value="1"/>
</dbReference>
<comment type="pathway">
    <text evidence="8 11">Amino-acid biosynthesis; L-proline biosynthesis; L-proline from L-glutamate 5-semialdehyde: step 1/1.</text>
</comment>
<dbReference type="SUPFAM" id="SSF51735">
    <property type="entry name" value="NAD(P)-binding Rossmann-fold domains"/>
    <property type="match status" value="1"/>
</dbReference>
<dbReference type="HAMAP" id="MF_01925">
    <property type="entry name" value="P5C_reductase"/>
    <property type="match status" value="1"/>
</dbReference>
<name>A0A133VPA5_9EURY</name>
<dbReference type="GO" id="GO:0004735">
    <property type="term" value="F:pyrroline-5-carboxylate reductase activity"/>
    <property type="evidence" value="ECO:0007669"/>
    <property type="project" value="UniProtKB-UniRule"/>
</dbReference>
<comment type="catalytic activity">
    <reaction evidence="8 11">
        <text>L-proline + NADP(+) = (S)-1-pyrroline-5-carboxylate + NADPH + 2 H(+)</text>
        <dbReference type="Rhea" id="RHEA:14109"/>
        <dbReference type="ChEBI" id="CHEBI:15378"/>
        <dbReference type="ChEBI" id="CHEBI:17388"/>
        <dbReference type="ChEBI" id="CHEBI:57783"/>
        <dbReference type="ChEBI" id="CHEBI:58349"/>
        <dbReference type="ChEBI" id="CHEBI:60039"/>
        <dbReference type="EC" id="1.5.1.2"/>
    </reaction>
</comment>